<dbReference type="Proteomes" id="UP000191040">
    <property type="component" value="Chromosome I"/>
</dbReference>
<sequence length="148" mass="16429">MPLWLWLVDSLAIIVVLGLLFLGGLVARRRWIARKGVTFELSVNRGAEHTASGWVLGVAVYRDDAIDWYRTFSFSARPRHRFVRGGVLIEGRRQPEGAEAYALHDGHIVVRTENAEGIEQFALSPNSLTGLLSWLESSPPGHGVNNVL</sequence>
<keyword evidence="3" id="KW-1185">Reference proteome</keyword>
<reference evidence="3" key="1">
    <citation type="submission" date="2017-02" db="EMBL/GenBank/DDBJ databases">
        <authorList>
            <person name="Varghese N."/>
            <person name="Submissions S."/>
        </authorList>
    </citation>
    <scope>NUCLEOTIDE SEQUENCE [LARGE SCALE GENOMIC DNA]</scope>
    <source>
        <strain evidence="3">9H-4</strain>
    </source>
</reference>
<dbReference type="InterPro" id="IPR019675">
    <property type="entry name" value="DUF2550"/>
</dbReference>
<gene>
    <name evidence="2" type="ORF">SAMN06295964_2574</name>
</gene>
<keyword evidence="1" id="KW-0472">Membrane</keyword>
<feature type="transmembrane region" description="Helical" evidence="1">
    <location>
        <begin position="6"/>
        <end position="27"/>
    </location>
</feature>
<name>A0A1T4Z5G1_9ACTN</name>
<proteinExistence type="predicted"/>
<dbReference type="AlphaFoldDB" id="A0A1T4Z5G1"/>
<keyword evidence="1" id="KW-0812">Transmembrane</keyword>
<evidence type="ECO:0000313" key="2">
    <source>
        <dbReference type="EMBL" id="SKB09239.1"/>
    </source>
</evidence>
<evidence type="ECO:0000256" key="1">
    <source>
        <dbReference type="SAM" id="Phobius"/>
    </source>
</evidence>
<evidence type="ECO:0000313" key="3">
    <source>
        <dbReference type="Proteomes" id="UP000191040"/>
    </source>
</evidence>
<organism evidence="2 3">
    <name type="scientific">Aeromicrobium choanae</name>
    <dbReference type="NCBI Taxonomy" id="1736691"/>
    <lineage>
        <taxon>Bacteria</taxon>
        <taxon>Bacillati</taxon>
        <taxon>Actinomycetota</taxon>
        <taxon>Actinomycetes</taxon>
        <taxon>Propionibacteriales</taxon>
        <taxon>Nocardioidaceae</taxon>
        <taxon>Aeromicrobium</taxon>
    </lineage>
</organism>
<dbReference type="RefSeq" id="WP_078700526.1">
    <property type="nucleotide sequence ID" value="NZ_LT796768.1"/>
</dbReference>
<protein>
    <recommendedName>
        <fullName evidence="4">DUF2550 domain-containing protein</fullName>
    </recommendedName>
</protein>
<keyword evidence="1" id="KW-1133">Transmembrane helix</keyword>
<dbReference type="OrthoDB" id="4793422at2"/>
<dbReference type="Pfam" id="PF10739">
    <property type="entry name" value="DUF2550"/>
    <property type="match status" value="1"/>
</dbReference>
<accession>A0A1T4Z5G1</accession>
<dbReference type="STRING" id="1736691.SAMN06295964_2574"/>
<dbReference type="EMBL" id="LT796768">
    <property type="protein sequence ID" value="SKB09239.1"/>
    <property type="molecule type" value="Genomic_DNA"/>
</dbReference>
<evidence type="ECO:0008006" key="4">
    <source>
        <dbReference type="Google" id="ProtNLM"/>
    </source>
</evidence>